<dbReference type="EMBL" id="PFWT01000006">
    <property type="protein sequence ID" value="PJA46929.1"/>
    <property type="molecule type" value="Genomic_DNA"/>
</dbReference>
<dbReference type="InterPro" id="IPR039424">
    <property type="entry name" value="SBP_5"/>
</dbReference>
<dbReference type="Gene3D" id="3.40.190.10">
    <property type="entry name" value="Periplasmic binding protein-like II"/>
    <property type="match status" value="1"/>
</dbReference>
<evidence type="ECO:0000256" key="3">
    <source>
        <dbReference type="ARBA" id="ARBA00022729"/>
    </source>
</evidence>
<dbReference type="GO" id="GO:0043190">
    <property type="term" value="C:ATP-binding cassette (ABC) transporter complex"/>
    <property type="evidence" value="ECO:0007669"/>
    <property type="project" value="InterPro"/>
</dbReference>
<evidence type="ECO:0000256" key="2">
    <source>
        <dbReference type="ARBA" id="ARBA00022448"/>
    </source>
</evidence>
<accession>A0A2M7XGE2</accession>
<keyword evidence="4" id="KW-1133">Transmembrane helix</keyword>
<dbReference type="InterPro" id="IPR000914">
    <property type="entry name" value="SBP_5_dom"/>
</dbReference>
<feature type="transmembrane region" description="Helical" evidence="4">
    <location>
        <begin position="72"/>
        <end position="92"/>
    </location>
</feature>
<dbReference type="InterPro" id="IPR030678">
    <property type="entry name" value="Peptide/Ni-bd"/>
</dbReference>
<sequence length="611" mass="68052">MSQGKTSIITRIIKRIKHNARSLFKQKSGGAKKADIGLAMEQVIKARETQTFPSLAQLVHLPKLLTATEKQIALVAILTIITTGSVLGFQYFNGGRVEVASIGGVYTEGFIGFPQLINPLYASTSDADNDLAHLIYSGLMRYDSNEGLVPDLAESYTVSEDGKTYTFNLRDDAKWHDGKPVQVDDIIFTFTAIQNPEYRSPLQISFSGISIKQTGEHTVVFELSEPFNPFLSLLTVGILPSHLWQDIAPLNVAVTELNKKPIGSGPFTFEKLEKDSKGIRSYTLSANRDFYRGSPKIDSFIVKFYTDATSATEALRNQNIEGISYLPPEVVTDFENDPKLNIFSPALHQYNAVFFNQKNSVVIEDDAVRKALAGSVDRIELINEALGGRGKVTNSFILDGMIGAYPDLVVPKLDLADANKTLEDAGWLLEEGSPIRKKGEQSLSIQISTLGSEEFVKTAEVLKTQWLKVGADISINIISNTDFQNNTLRNREYDILLSGELYGIDPDPYAFWHSSQTNYPGFNLSGFSNRKADEFIEQGRIDTDPEKRAEAYRALQDLVIEENSAIFLYQPTYSFALPKKLQNVSVSHIISPADRFSTITDWYIKTKKIFE</sequence>
<comment type="similarity">
    <text evidence="1">Belongs to the bacterial solute-binding protein 5 family.</text>
</comment>
<dbReference type="SUPFAM" id="SSF53850">
    <property type="entry name" value="Periplasmic binding protein-like II"/>
    <property type="match status" value="1"/>
</dbReference>
<dbReference type="Gene3D" id="3.10.105.10">
    <property type="entry name" value="Dipeptide-binding Protein, Domain 3"/>
    <property type="match status" value="1"/>
</dbReference>
<dbReference type="PROSITE" id="PS01040">
    <property type="entry name" value="SBP_BACTERIAL_5"/>
    <property type="match status" value="1"/>
</dbReference>
<dbReference type="GO" id="GO:0042597">
    <property type="term" value="C:periplasmic space"/>
    <property type="evidence" value="ECO:0007669"/>
    <property type="project" value="UniProtKB-ARBA"/>
</dbReference>
<keyword evidence="4" id="KW-0472">Membrane</keyword>
<dbReference type="AlphaFoldDB" id="A0A2M7XGE2"/>
<proteinExistence type="inferred from homology"/>
<dbReference type="PANTHER" id="PTHR30290:SF9">
    <property type="entry name" value="OLIGOPEPTIDE-BINDING PROTEIN APPA"/>
    <property type="match status" value="1"/>
</dbReference>
<reference evidence="7" key="1">
    <citation type="submission" date="2017-09" db="EMBL/GenBank/DDBJ databases">
        <title>Depth-based differentiation of microbial function through sediment-hosted aquifers and enrichment of novel symbionts in the deep terrestrial subsurface.</title>
        <authorList>
            <person name="Probst A.J."/>
            <person name="Ladd B."/>
            <person name="Jarett J.K."/>
            <person name="Geller-Mcgrath D.E."/>
            <person name="Sieber C.M.K."/>
            <person name="Emerson J.B."/>
            <person name="Anantharaman K."/>
            <person name="Thomas B.C."/>
            <person name="Malmstrom R."/>
            <person name="Stieglmeier M."/>
            <person name="Klingl A."/>
            <person name="Woyke T."/>
            <person name="Ryan C.M."/>
            <person name="Banfield J.F."/>
        </authorList>
    </citation>
    <scope>NUCLEOTIDE SEQUENCE [LARGE SCALE GENOMIC DNA]</scope>
</reference>
<keyword evidence="3" id="KW-0732">Signal</keyword>
<dbReference type="Gene3D" id="3.90.76.10">
    <property type="entry name" value="Dipeptide-binding Protein, Domain 1"/>
    <property type="match status" value="1"/>
</dbReference>
<dbReference type="GO" id="GO:1904680">
    <property type="term" value="F:peptide transmembrane transporter activity"/>
    <property type="evidence" value="ECO:0007669"/>
    <property type="project" value="TreeGrafter"/>
</dbReference>
<gene>
    <name evidence="6" type="ORF">CO173_00890</name>
</gene>
<evidence type="ECO:0000313" key="6">
    <source>
        <dbReference type="EMBL" id="PJA46929.1"/>
    </source>
</evidence>
<name>A0A2M7XGE2_9BACT</name>
<evidence type="ECO:0000259" key="5">
    <source>
        <dbReference type="Pfam" id="PF00496"/>
    </source>
</evidence>
<keyword evidence="2" id="KW-0813">Transport</keyword>
<dbReference type="PIRSF" id="PIRSF002741">
    <property type="entry name" value="MppA"/>
    <property type="match status" value="1"/>
</dbReference>
<dbReference type="PANTHER" id="PTHR30290">
    <property type="entry name" value="PERIPLASMIC BINDING COMPONENT OF ABC TRANSPORTER"/>
    <property type="match status" value="1"/>
</dbReference>
<dbReference type="InterPro" id="IPR023765">
    <property type="entry name" value="SBP_5_CS"/>
</dbReference>
<evidence type="ECO:0000313" key="7">
    <source>
        <dbReference type="Proteomes" id="UP000231263"/>
    </source>
</evidence>
<dbReference type="CDD" id="cd08513">
    <property type="entry name" value="PBP2_thermophilic_Hb8_like"/>
    <property type="match status" value="1"/>
</dbReference>
<keyword evidence="4" id="KW-0812">Transmembrane</keyword>
<organism evidence="6 7">
    <name type="scientific">Candidatus Uhrbacteria bacterium CG_4_9_14_3_um_filter_41_35</name>
    <dbReference type="NCBI Taxonomy" id="1975034"/>
    <lineage>
        <taxon>Bacteria</taxon>
        <taxon>Candidatus Uhriibacteriota</taxon>
    </lineage>
</organism>
<dbReference type="Proteomes" id="UP000231263">
    <property type="component" value="Unassembled WGS sequence"/>
</dbReference>
<dbReference type="Pfam" id="PF00496">
    <property type="entry name" value="SBP_bac_5"/>
    <property type="match status" value="1"/>
</dbReference>
<evidence type="ECO:0000256" key="4">
    <source>
        <dbReference type="SAM" id="Phobius"/>
    </source>
</evidence>
<comment type="caution">
    <text evidence="6">The sequence shown here is derived from an EMBL/GenBank/DDBJ whole genome shotgun (WGS) entry which is preliminary data.</text>
</comment>
<feature type="domain" description="Solute-binding protein family 5" evidence="5">
    <location>
        <begin position="148"/>
        <end position="517"/>
    </location>
</feature>
<protein>
    <recommendedName>
        <fullName evidence="5">Solute-binding protein family 5 domain-containing protein</fullName>
    </recommendedName>
</protein>
<dbReference type="GO" id="GO:0015833">
    <property type="term" value="P:peptide transport"/>
    <property type="evidence" value="ECO:0007669"/>
    <property type="project" value="TreeGrafter"/>
</dbReference>
<evidence type="ECO:0000256" key="1">
    <source>
        <dbReference type="ARBA" id="ARBA00005695"/>
    </source>
</evidence>